<dbReference type="InterPro" id="IPR013320">
    <property type="entry name" value="ConA-like_dom_sf"/>
</dbReference>
<dbReference type="eggNOG" id="COG0028">
    <property type="taxonomic scope" value="Bacteria"/>
</dbReference>
<feature type="domain" description="IPT/TIG" evidence="4">
    <location>
        <begin position="844"/>
        <end position="929"/>
    </location>
</feature>
<dbReference type="PANTHER" id="PTHR35812:SF1">
    <property type="entry name" value="LIPOPROTEIN"/>
    <property type="match status" value="1"/>
</dbReference>
<dbReference type="RefSeq" id="WP_012470946.1">
    <property type="nucleotide sequence ID" value="NC_010814.1"/>
</dbReference>
<evidence type="ECO:0000259" key="5">
    <source>
        <dbReference type="SMART" id="SM00560"/>
    </source>
</evidence>
<reference evidence="6 7" key="1">
    <citation type="submission" date="2008-05" db="EMBL/GenBank/DDBJ databases">
        <title>Complete sequence of chromosome of Geobacter lovleyi SZ.</title>
        <authorList>
            <consortium name="US DOE Joint Genome Institute"/>
            <person name="Lucas S."/>
            <person name="Copeland A."/>
            <person name="Lapidus A."/>
            <person name="Glavina del Rio T."/>
            <person name="Dalin E."/>
            <person name="Tice H."/>
            <person name="Bruce D."/>
            <person name="Goodwin L."/>
            <person name="Pitluck S."/>
            <person name="Chertkov O."/>
            <person name="Meincke L."/>
            <person name="Brettin T."/>
            <person name="Detter J.C."/>
            <person name="Han C."/>
            <person name="Tapia R."/>
            <person name="Kuske C.R."/>
            <person name="Schmutz J."/>
            <person name="Larimer F."/>
            <person name="Land M."/>
            <person name="Hauser L."/>
            <person name="Kyrpides N."/>
            <person name="Mikhailova N."/>
            <person name="Sung Y."/>
            <person name="Fletcher K.E."/>
            <person name="Ritalahti K.M."/>
            <person name="Loeffler F.E."/>
            <person name="Richardson P."/>
        </authorList>
    </citation>
    <scope>NUCLEOTIDE SEQUENCE [LARGE SCALE GENOMIC DNA]</scope>
    <source>
        <strain evidence="7">ATCC BAA-1151 / DSM 17278 / SZ</strain>
    </source>
</reference>
<dbReference type="InterPro" id="IPR011460">
    <property type="entry name" value="Lcl_C"/>
</dbReference>
<dbReference type="InterPro" id="IPR014756">
    <property type="entry name" value="Ig_E-set"/>
</dbReference>
<evidence type="ECO:0000313" key="6">
    <source>
        <dbReference type="EMBL" id="ACD96621.1"/>
    </source>
</evidence>
<keyword evidence="7" id="KW-1185">Reference proteome</keyword>
<evidence type="ECO:0000313" key="7">
    <source>
        <dbReference type="Proteomes" id="UP000002420"/>
    </source>
</evidence>
<keyword evidence="6" id="KW-0675">Receptor</keyword>
<dbReference type="SUPFAM" id="SSF49899">
    <property type="entry name" value="Concanavalin A-like lectins/glucanases"/>
    <property type="match status" value="1"/>
</dbReference>
<dbReference type="STRING" id="398767.Glov_2914"/>
<dbReference type="Gene3D" id="2.60.120.200">
    <property type="match status" value="1"/>
</dbReference>
<name>B3E8E5_TRIL1</name>
<feature type="chain" id="PRO_5002787608" evidence="3">
    <location>
        <begin position="25"/>
        <end position="1035"/>
    </location>
</feature>
<dbReference type="SUPFAM" id="SSF81296">
    <property type="entry name" value="E set domains"/>
    <property type="match status" value="1"/>
</dbReference>
<accession>B3E8E5</accession>
<feature type="signal peptide" evidence="3">
    <location>
        <begin position="1"/>
        <end position="24"/>
    </location>
</feature>
<dbReference type="eggNOG" id="COG3386">
    <property type="taxonomic scope" value="Bacteria"/>
</dbReference>
<dbReference type="Gene3D" id="2.60.40.10">
    <property type="entry name" value="Immunoglobulins"/>
    <property type="match status" value="3"/>
</dbReference>
<gene>
    <name evidence="6" type="ordered locus">Glov_2914</name>
</gene>
<dbReference type="NCBIfam" id="NF012200">
    <property type="entry name" value="choice_anch_D"/>
    <property type="match status" value="2"/>
</dbReference>
<proteinExistence type="predicted"/>
<dbReference type="InterPro" id="IPR002909">
    <property type="entry name" value="IPT_dom"/>
</dbReference>
<organism evidence="6 7">
    <name type="scientific">Trichlorobacter lovleyi (strain ATCC BAA-1151 / DSM 17278 / SZ)</name>
    <name type="common">Geobacter lovleyi</name>
    <dbReference type="NCBI Taxonomy" id="398767"/>
    <lineage>
        <taxon>Bacteria</taxon>
        <taxon>Pseudomonadati</taxon>
        <taxon>Thermodesulfobacteriota</taxon>
        <taxon>Desulfuromonadia</taxon>
        <taxon>Geobacterales</taxon>
        <taxon>Geobacteraceae</taxon>
        <taxon>Trichlorobacter</taxon>
    </lineage>
</organism>
<dbReference type="Pfam" id="PF01833">
    <property type="entry name" value="TIG"/>
    <property type="match status" value="1"/>
</dbReference>
<evidence type="ECO:0000259" key="4">
    <source>
        <dbReference type="SMART" id="SM00429"/>
    </source>
</evidence>
<feature type="domain" description="LamG-like jellyroll fold" evidence="5">
    <location>
        <begin position="338"/>
        <end position="478"/>
    </location>
</feature>
<dbReference type="eggNOG" id="COG1361">
    <property type="taxonomic scope" value="Bacteria"/>
</dbReference>
<dbReference type="Pfam" id="PF13385">
    <property type="entry name" value="Laminin_G_3"/>
    <property type="match status" value="1"/>
</dbReference>
<dbReference type="InterPro" id="IPR013783">
    <property type="entry name" value="Ig-like_fold"/>
</dbReference>
<dbReference type="SMART" id="SM00429">
    <property type="entry name" value="IPT"/>
    <property type="match status" value="1"/>
</dbReference>
<dbReference type="Proteomes" id="UP000002420">
    <property type="component" value="Chromosome"/>
</dbReference>
<dbReference type="InterPro" id="IPR006558">
    <property type="entry name" value="LamG-like"/>
</dbReference>
<dbReference type="SMART" id="SM00560">
    <property type="entry name" value="LamGL"/>
    <property type="match status" value="1"/>
</dbReference>
<keyword evidence="2" id="KW-1015">Disulfide bond</keyword>
<dbReference type="EMBL" id="CP001089">
    <property type="protein sequence ID" value="ACD96621.1"/>
    <property type="molecule type" value="Genomic_DNA"/>
</dbReference>
<dbReference type="AlphaFoldDB" id="B3E8E5"/>
<dbReference type="HOGENOM" id="CLU_293517_0_0_7"/>
<sequence length="1035" mass="107556">MRQFKLMVVLLFSILLLCSSQAWSLDRFVDLGDGTVLDTTSHLRWLKNASCYMQQDWNNAISLANNLASPTCGLNDGSVAGDWHLPTKDELNTIYSISDTPAVTLNLTFNNTVISSGYWTSSTYESVYVWYAPMQLNNYWSYDVSIHSHYLWPVRNGQWFYQTLSVTPSSLNFGDVTTRTTSAGQIFSISNSSTVDNLVISNIALTGSDSGMFSLNSGTCGAMQTLAPGVSCTVSVSFSPTSVGTKSTTLHINSNDATMLNKDIALTGSGVAQVIQTFDPNVSWWRAENNANDSVGSNTGTLHGVTYAPGRVGQAFSFDGSTAQYVSVPHASSLDIFGNHSIAFWVKPNALSTAGKSYHLVSKWTNGYEYKKVSIDSDGKVSYFLFGTTASSGVTSATALTPGVWTHVVATYDGANMKIYLNGVQDASIAAAGDVGDGTGTLYLGYDPDTAPYLAGGEAYFNGLLDEVGWYNRTLSQTEVTSLNDGTPTAFGFTPQTGVPINTSIESSPATLTGFYLPAAITVSGGEYALSSDNGATWGEWTSAQGTFSPDSQVKLRLTSAGTYGAQVAATVTIGGVSASFSATTIRFIDLGDGTVLDAVSSLRWLQNANCTASAGGIDKTAGTLNWADAQTWSNNLASSACGLSDGSVGGDWHLPTIDELRIFTDAGYRPDTLATAGFTNVQAYLYWSSSTSADLPGYAWVVNIGSGFVGLGTMRYGAYVWPVRAGQYWAVGPLVTLGNGDFGNLAVGSASPGHQFTVKNAAASDQPVLGIALSGTDTDQFGVTTGGSLPCSSLTPTLAAGASCTVLVTAAPTSVGIKNASLTVTTAAGSTAVPLTATASYPVPTVTGISPSSGFADGGTTVTITGTGLSNVTAVKFASTNATAFTTNSATLLTATSPTGLVGQTVDITVTTPGGTSATSSADQFTYTLQYQAQNQSTNPYTPYTTLAEAIASASAGHEIRAYGGQFDGAFSLVRDIILNGGYDMAFSAKDSLPTTLNGSLTVTGGTARVDSVTVKGVLTIGNGSLQASGLVVQ</sequence>
<dbReference type="Pfam" id="PF07603">
    <property type="entry name" value="Lcl_C"/>
    <property type="match status" value="2"/>
</dbReference>
<protein>
    <submittedName>
        <fullName evidence="6">Cell surface receptor IPT/TIG domain protein</fullName>
    </submittedName>
</protein>
<dbReference type="Pfam" id="PF22073">
    <property type="entry name" value="Cep192_D4"/>
    <property type="match status" value="1"/>
</dbReference>
<dbReference type="KEGG" id="glo:Glov_2914"/>
<evidence type="ECO:0000256" key="2">
    <source>
        <dbReference type="ARBA" id="ARBA00023157"/>
    </source>
</evidence>
<dbReference type="OrthoDB" id="262245at2"/>
<dbReference type="eggNOG" id="COG3468">
    <property type="taxonomic scope" value="Bacteria"/>
</dbReference>
<dbReference type="PANTHER" id="PTHR35812">
    <property type="entry name" value="LIPOPROTEIN"/>
    <property type="match status" value="1"/>
</dbReference>
<evidence type="ECO:0000256" key="3">
    <source>
        <dbReference type="SAM" id="SignalP"/>
    </source>
</evidence>
<keyword evidence="1 3" id="KW-0732">Signal</keyword>
<evidence type="ECO:0000256" key="1">
    <source>
        <dbReference type="ARBA" id="ARBA00022729"/>
    </source>
</evidence>
<dbReference type="InterPro" id="IPR054090">
    <property type="entry name" value="Cep192_Spd-2-like_dom"/>
</dbReference>